<dbReference type="EMBL" id="RQHV01000062">
    <property type="protein sequence ID" value="TGN07019.1"/>
    <property type="molecule type" value="Genomic_DNA"/>
</dbReference>
<comment type="similarity">
    <text evidence="2 4">Belongs to the FliE family.</text>
</comment>
<gene>
    <name evidence="4 6" type="primary">fliE</name>
    <name evidence="6" type="ORF">EHS11_18005</name>
</gene>
<dbReference type="HAMAP" id="MF_00724">
    <property type="entry name" value="FliE"/>
    <property type="match status" value="1"/>
</dbReference>
<dbReference type="OrthoDB" id="336111at2"/>
<name>A0A4V3JWP3_9LEPT</name>
<dbReference type="RefSeq" id="WP_135765743.1">
    <property type="nucleotide sequence ID" value="NZ_RQHV01000062.1"/>
</dbReference>
<comment type="caution">
    <text evidence="6">The sequence shown here is derived from an EMBL/GenBank/DDBJ whole genome shotgun (WGS) entry which is preliminary data.</text>
</comment>
<dbReference type="PANTHER" id="PTHR34653">
    <property type="match status" value="1"/>
</dbReference>
<reference evidence="6" key="1">
    <citation type="journal article" date="2019" name="PLoS Negl. Trop. Dis.">
        <title>Revisiting the worldwide diversity of Leptospira species in the environment.</title>
        <authorList>
            <person name="Vincent A.T."/>
            <person name="Schiettekatte O."/>
            <person name="Bourhy P."/>
            <person name="Veyrier F.J."/>
            <person name="Picardeau M."/>
        </authorList>
    </citation>
    <scope>NUCLEOTIDE SEQUENCE [LARGE SCALE GENOMIC DNA]</scope>
    <source>
        <strain evidence="6">201400974</strain>
    </source>
</reference>
<keyword evidence="6" id="KW-0282">Flagellum</keyword>
<accession>A0A4V3JWP3</accession>
<organism evidence="6 7">
    <name type="scientific">Leptospira ilyithenensis</name>
    <dbReference type="NCBI Taxonomy" id="2484901"/>
    <lineage>
        <taxon>Bacteria</taxon>
        <taxon>Pseudomonadati</taxon>
        <taxon>Spirochaetota</taxon>
        <taxon>Spirochaetia</taxon>
        <taxon>Leptospirales</taxon>
        <taxon>Leptospiraceae</taxon>
        <taxon>Leptospira</taxon>
    </lineage>
</organism>
<evidence type="ECO:0000256" key="2">
    <source>
        <dbReference type="ARBA" id="ARBA00009272"/>
    </source>
</evidence>
<comment type="subcellular location">
    <subcellularLocation>
        <location evidence="1 4">Bacterial flagellum basal body</location>
    </subcellularLocation>
</comment>
<keyword evidence="7" id="KW-1185">Reference proteome</keyword>
<dbReference type="PANTHER" id="PTHR34653:SF1">
    <property type="entry name" value="FLAGELLAR HOOK-BASAL BODY COMPLEX PROTEIN FLIE"/>
    <property type="match status" value="1"/>
</dbReference>
<keyword evidence="6" id="KW-0966">Cell projection</keyword>
<evidence type="ECO:0000313" key="6">
    <source>
        <dbReference type="EMBL" id="TGN07019.1"/>
    </source>
</evidence>
<proteinExistence type="inferred from homology"/>
<evidence type="ECO:0000256" key="3">
    <source>
        <dbReference type="ARBA" id="ARBA00023143"/>
    </source>
</evidence>
<dbReference type="PRINTS" id="PR01006">
    <property type="entry name" value="FLGHOOKFLIE"/>
</dbReference>
<dbReference type="Proteomes" id="UP000298264">
    <property type="component" value="Unassembled WGS sequence"/>
</dbReference>
<dbReference type="GO" id="GO:0005198">
    <property type="term" value="F:structural molecule activity"/>
    <property type="evidence" value="ECO:0007669"/>
    <property type="project" value="UniProtKB-UniRule"/>
</dbReference>
<sequence length="128" mass="14162">MAINPISSISNSYSQILSSAGKPHSLLPNGDKVAVQRTDTRHYGKTNEAKSPDEVAGTFADAMKKAFEQVNDQQVEADEMTQKIVFDPNSVELHDVMIAAEKARISLTFAKTMSDGFIRAYRELTQLR</sequence>
<dbReference type="NCBIfam" id="NF009371">
    <property type="entry name" value="PRK12729.1"/>
    <property type="match status" value="1"/>
</dbReference>
<dbReference type="GO" id="GO:0071973">
    <property type="term" value="P:bacterial-type flagellum-dependent cell motility"/>
    <property type="evidence" value="ECO:0007669"/>
    <property type="project" value="InterPro"/>
</dbReference>
<dbReference type="AlphaFoldDB" id="A0A4V3JWP3"/>
<evidence type="ECO:0000256" key="5">
    <source>
        <dbReference type="NCBIfam" id="TIGR00205"/>
    </source>
</evidence>
<dbReference type="GO" id="GO:0009425">
    <property type="term" value="C:bacterial-type flagellum basal body"/>
    <property type="evidence" value="ECO:0007669"/>
    <property type="project" value="UniProtKB-SubCell"/>
</dbReference>
<evidence type="ECO:0000256" key="4">
    <source>
        <dbReference type="HAMAP-Rule" id="MF_00724"/>
    </source>
</evidence>
<evidence type="ECO:0000256" key="1">
    <source>
        <dbReference type="ARBA" id="ARBA00004117"/>
    </source>
</evidence>
<dbReference type="InterPro" id="IPR001624">
    <property type="entry name" value="FliE"/>
</dbReference>
<dbReference type="NCBIfam" id="TIGR00205">
    <property type="entry name" value="fliE"/>
    <property type="match status" value="1"/>
</dbReference>
<keyword evidence="3 4" id="KW-0975">Bacterial flagellum</keyword>
<evidence type="ECO:0000313" key="7">
    <source>
        <dbReference type="Proteomes" id="UP000298264"/>
    </source>
</evidence>
<dbReference type="Pfam" id="PF02049">
    <property type="entry name" value="FliE"/>
    <property type="match status" value="1"/>
</dbReference>
<keyword evidence="6" id="KW-0969">Cilium</keyword>
<dbReference type="GO" id="GO:0003774">
    <property type="term" value="F:cytoskeletal motor activity"/>
    <property type="evidence" value="ECO:0007669"/>
    <property type="project" value="InterPro"/>
</dbReference>
<protein>
    <recommendedName>
        <fullName evidence="4 5">Flagellar hook-basal body complex protein FliE</fullName>
    </recommendedName>
</protein>